<dbReference type="AlphaFoldDB" id="A0A7D9ERJ4"/>
<reference evidence="1" key="1">
    <citation type="submission" date="2020-04" db="EMBL/GenBank/DDBJ databases">
        <authorList>
            <person name="Alioto T."/>
            <person name="Alioto T."/>
            <person name="Gomez Garrido J."/>
        </authorList>
    </citation>
    <scope>NUCLEOTIDE SEQUENCE</scope>
    <source>
        <strain evidence="1">A484AB</strain>
    </source>
</reference>
<dbReference type="Proteomes" id="UP001152795">
    <property type="component" value="Unassembled WGS sequence"/>
</dbReference>
<dbReference type="OrthoDB" id="5984486at2759"/>
<evidence type="ECO:0000313" key="1">
    <source>
        <dbReference type="EMBL" id="CAB4013576.1"/>
    </source>
</evidence>
<name>A0A7D9ERJ4_PARCT</name>
<accession>A0A7D9ERJ4</accession>
<evidence type="ECO:0000313" key="2">
    <source>
        <dbReference type="Proteomes" id="UP001152795"/>
    </source>
</evidence>
<comment type="caution">
    <text evidence="1">The sequence shown here is derived from an EMBL/GenBank/DDBJ whole genome shotgun (WGS) entry which is preliminary data.</text>
</comment>
<sequence>MPLFTKAEMTEHISRSGKTIAGLEHHSVPTSLRKAKTFLDDEYLYEIMATSDDRYFYFRAKCYHSFRKNDPPHELKITLCIVKGTVIHSSKKTTKDLCDENDKNPTLACTSKLQRWHKKGGGENIHPEPAMDVVVKKTKLEERPDNTR</sequence>
<feature type="non-terminal residue" evidence="1">
    <location>
        <position position="148"/>
    </location>
</feature>
<proteinExistence type="predicted"/>
<dbReference type="EMBL" id="CACRXK020007932">
    <property type="protein sequence ID" value="CAB4013576.1"/>
    <property type="molecule type" value="Genomic_DNA"/>
</dbReference>
<organism evidence="1 2">
    <name type="scientific">Paramuricea clavata</name>
    <name type="common">Red gorgonian</name>
    <name type="synonym">Violescent sea-whip</name>
    <dbReference type="NCBI Taxonomy" id="317549"/>
    <lineage>
        <taxon>Eukaryota</taxon>
        <taxon>Metazoa</taxon>
        <taxon>Cnidaria</taxon>
        <taxon>Anthozoa</taxon>
        <taxon>Octocorallia</taxon>
        <taxon>Malacalcyonacea</taxon>
        <taxon>Plexauridae</taxon>
        <taxon>Paramuricea</taxon>
    </lineage>
</organism>
<protein>
    <submittedName>
        <fullName evidence="1">Uncharacterized protein</fullName>
    </submittedName>
</protein>
<gene>
    <name evidence="1" type="ORF">PACLA_8A060518</name>
</gene>
<keyword evidence="2" id="KW-1185">Reference proteome</keyword>